<accession>A0A7R9TGB3</accession>
<protein>
    <recommendedName>
        <fullName evidence="2">Saccharopine dehydrogenase NADP binding domain-containing protein</fullName>
    </recommendedName>
</protein>
<name>A0A7R9TGB3_MICPS</name>
<dbReference type="EMBL" id="HBDY01005420">
    <property type="protein sequence ID" value="CAD8234171.1"/>
    <property type="molecule type" value="Transcribed_RNA"/>
</dbReference>
<dbReference type="GO" id="GO:0005886">
    <property type="term" value="C:plasma membrane"/>
    <property type="evidence" value="ECO:0007669"/>
    <property type="project" value="TreeGrafter"/>
</dbReference>
<sequence length="451" mass="47344">MATRPYDLVIWGGSGFTGRLAAEYLARKYTPGGASSPKAADGGESVRWAIAGRDRRKLEEVRAEIERKLPHVAGKIDVLVGSVDDASSMRAVTSRASTVLSFAGPFARFGMPLVDACVETTTDYCDITGEPNFIRACVDKHDAAARREGIKLVNCVGYDSVPWDLGAWAVARELRDEHGDGCVDAFGHAGAAKGGVSGGTIASALNVLTTTPWDVLKKMGSPFYVANGGGAGLSDETKARWRTQKSYAYDEDVKSYTMPSIMASINTKVVARSASLCAQLCAGDSNPYPPDFAYNESDLSGGYVAAMVGTAMMSAFGAALMFPPSRWLLSKTVLPAPGQGPAETTRETGFANIYVVGKGAKASTPKVCAHMEFKDADPGYKGTAALAVEAALCLALPAERRKNGGAVTGGGVLTPASALGATLVDRLNKSENFSFAVRPLEEVTLRGASKL</sequence>
<dbReference type="GO" id="GO:0005739">
    <property type="term" value="C:mitochondrion"/>
    <property type="evidence" value="ECO:0007669"/>
    <property type="project" value="TreeGrafter"/>
</dbReference>
<dbReference type="SUPFAM" id="SSF51735">
    <property type="entry name" value="NAD(P)-binding Rossmann-fold domains"/>
    <property type="match status" value="1"/>
</dbReference>
<dbReference type="AlphaFoldDB" id="A0A7R9TGB3"/>
<dbReference type="PANTHER" id="PTHR12286">
    <property type="entry name" value="SACCHAROPINE DEHYDROGENASE-LIKE OXIDOREDUCTASE"/>
    <property type="match status" value="1"/>
</dbReference>
<gene>
    <name evidence="1" type="ORF">MPUS1402_LOCUS4122</name>
</gene>
<dbReference type="InterPro" id="IPR051276">
    <property type="entry name" value="Saccharopine_DH-like_oxidrdct"/>
</dbReference>
<organism evidence="1">
    <name type="scientific">Micromonas pusilla</name>
    <name type="common">Picoplanktonic green alga</name>
    <name type="synonym">Chromulina pusilla</name>
    <dbReference type="NCBI Taxonomy" id="38833"/>
    <lineage>
        <taxon>Eukaryota</taxon>
        <taxon>Viridiplantae</taxon>
        <taxon>Chlorophyta</taxon>
        <taxon>Mamiellophyceae</taxon>
        <taxon>Mamiellales</taxon>
        <taxon>Mamiellaceae</taxon>
        <taxon>Micromonas</taxon>
    </lineage>
</organism>
<proteinExistence type="predicted"/>
<evidence type="ECO:0000313" key="1">
    <source>
        <dbReference type="EMBL" id="CAD8234171.1"/>
    </source>
</evidence>
<reference evidence="1" key="1">
    <citation type="submission" date="2021-01" db="EMBL/GenBank/DDBJ databases">
        <authorList>
            <person name="Corre E."/>
            <person name="Pelletier E."/>
            <person name="Niang G."/>
            <person name="Scheremetjew M."/>
            <person name="Finn R."/>
            <person name="Kale V."/>
            <person name="Holt S."/>
            <person name="Cochrane G."/>
            <person name="Meng A."/>
            <person name="Brown T."/>
            <person name="Cohen L."/>
        </authorList>
    </citation>
    <scope>NUCLEOTIDE SEQUENCE</scope>
    <source>
        <strain evidence="1">RCC1614</strain>
    </source>
</reference>
<dbReference type="GO" id="GO:0005811">
    <property type="term" value="C:lipid droplet"/>
    <property type="evidence" value="ECO:0007669"/>
    <property type="project" value="TreeGrafter"/>
</dbReference>
<dbReference type="Gene3D" id="3.40.50.720">
    <property type="entry name" value="NAD(P)-binding Rossmann-like Domain"/>
    <property type="match status" value="1"/>
</dbReference>
<dbReference type="PANTHER" id="PTHR12286:SF5">
    <property type="entry name" value="SACCHAROPINE DEHYDROGENASE-LIKE OXIDOREDUCTASE"/>
    <property type="match status" value="1"/>
</dbReference>
<dbReference type="GO" id="GO:0009247">
    <property type="term" value="P:glycolipid biosynthetic process"/>
    <property type="evidence" value="ECO:0007669"/>
    <property type="project" value="TreeGrafter"/>
</dbReference>
<evidence type="ECO:0008006" key="2">
    <source>
        <dbReference type="Google" id="ProtNLM"/>
    </source>
</evidence>
<dbReference type="InterPro" id="IPR036291">
    <property type="entry name" value="NAD(P)-bd_dom_sf"/>
</dbReference>